<dbReference type="SUPFAM" id="SSF46689">
    <property type="entry name" value="Homeodomain-like"/>
    <property type="match status" value="1"/>
</dbReference>
<dbReference type="RefSeq" id="WP_273942570.1">
    <property type="nucleotide sequence ID" value="NZ_CP097263.1"/>
</dbReference>
<protein>
    <submittedName>
        <fullName evidence="4">TetR/AcrR family transcriptional regulator</fullName>
    </submittedName>
</protein>
<dbReference type="PROSITE" id="PS50977">
    <property type="entry name" value="HTH_TETR_2"/>
    <property type="match status" value="1"/>
</dbReference>
<accession>A0ABV6MMU9</accession>
<evidence type="ECO:0000256" key="1">
    <source>
        <dbReference type="ARBA" id="ARBA00023125"/>
    </source>
</evidence>
<evidence type="ECO:0000313" key="4">
    <source>
        <dbReference type="EMBL" id="MFC0541422.1"/>
    </source>
</evidence>
<name>A0ABV6MMU9_9PSEU</name>
<dbReference type="PANTHER" id="PTHR30055">
    <property type="entry name" value="HTH-TYPE TRANSCRIPTIONAL REGULATOR RUTR"/>
    <property type="match status" value="1"/>
</dbReference>
<dbReference type="InterPro" id="IPR001647">
    <property type="entry name" value="HTH_TetR"/>
</dbReference>
<dbReference type="InterPro" id="IPR009057">
    <property type="entry name" value="Homeodomain-like_sf"/>
</dbReference>
<dbReference type="InterPro" id="IPR050109">
    <property type="entry name" value="HTH-type_TetR-like_transc_reg"/>
</dbReference>
<dbReference type="Pfam" id="PF17920">
    <property type="entry name" value="TetR_C_16"/>
    <property type="match status" value="1"/>
</dbReference>
<keyword evidence="5" id="KW-1185">Reference proteome</keyword>
<feature type="domain" description="HTH tetR-type" evidence="3">
    <location>
        <begin position="8"/>
        <end position="68"/>
    </location>
</feature>
<dbReference type="SUPFAM" id="SSF48498">
    <property type="entry name" value="Tetracyclin repressor-like, C-terminal domain"/>
    <property type="match status" value="1"/>
</dbReference>
<evidence type="ECO:0000313" key="5">
    <source>
        <dbReference type="Proteomes" id="UP001589810"/>
    </source>
</evidence>
<dbReference type="InterPro" id="IPR041678">
    <property type="entry name" value="TetR_C_16"/>
</dbReference>
<dbReference type="Pfam" id="PF00440">
    <property type="entry name" value="TetR_N"/>
    <property type="match status" value="1"/>
</dbReference>
<dbReference type="Proteomes" id="UP001589810">
    <property type="component" value="Unassembled WGS sequence"/>
</dbReference>
<dbReference type="Gene3D" id="1.10.357.10">
    <property type="entry name" value="Tetracycline Repressor, domain 2"/>
    <property type="match status" value="1"/>
</dbReference>
<gene>
    <name evidence="4" type="ORF">ACFFH7_08000</name>
</gene>
<organism evidence="4 5">
    <name type="scientific">Kutzneria chonburiensis</name>
    <dbReference type="NCBI Taxonomy" id="1483604"/>
    <lineage>
        <taxon>Bacteria</taxon>
        <taxon>Bacillati</taxon>
        <taxon>Actinomycetota</taxon>
        <taxon>Actinomycetes</taxon>
        <taxon>Pseudonocardiales</taxon>
        <taxon>Pseudonocardiaceae</taxon>
        <taxon>Kutzneria</taxon>
    </lineage>
</organism>
<dbReference type="PANTHER" id="PTHR30055:SF146">
    <property type="entry name" value="HTH-TYPE TRANSCRIPTIONAL DUAL REGULATOR CECR"/>
    <property type="match status" value="1"/>
</dbReference>
<dbReference type="PRINTS" id="PR00455">
    <property type="entry name" value="HTHTETR"/>
</dbReference>
<reference evidence="4 5" key="1">
    <citation type="submission" date="2024-09" db="EMBL/GenBank/DDBJ databases">
        <authorList>
            <person name="Sun Q."/>
            <person name="Mori K."/>
        </authorList>
    </citation>
    <scope>NUCLEOTIDE SEQUENCE [LARGE SCALE GENOMIC DNA]</scope>
    <source>
        <strain evidence="4 5">TBRC 1432</strain>
    </source>
</reference>
<comment type="caution">
    <text evidence="4">The sequence shown here is derived from an EMBL/GenBank/DDBJ whole genome shotgun (WGS) entry which is preliminary data.</text>
</comment>
<proteinExistence type="predicted"/>
<dbReference type="InterPro" id="IPR036271">
    <property type="entry name" value="Tet_transcr_reg_TetR-rel_C_sf"/>
</dbReference>
<evidence type="ECO:0000259" key="3">
    <source>
        <dbReference type="PROSITE" id="PS50977"/>
    </source>
</evidence>
<dbReference type="EMBL" id="JBHLUD010000002">
    <property type="protein sequence ID" value="MFC0541422.1"/>
    <property type="molecule type" value="Genomic_DNA"/>
</dbReference>
<feature type="DNA-binding region" description="H-T-H motif" evidence="2">
    <location>
        <begin position="31"/>
        <end position="50"/>
    </location>
</feature>
<evidence type="ECO:0000256" key="2">
    <source>
        <dbReference type="PROSITE-ProRule" id="PRU00335"/>
    </source>
</evidence>
<keyword evidence="1 2" id="KW-0238">DNA-binding</keyword>
<sequence length="182" mass="19482">MVHRRDAAATREAILRAGVEAFTRAGYDGVGVREIAAAAGVTAMLVNRYFGSKEGLFAEVVDVSVTERTVLGSDPRTLAHDIAAALVRRTAPEADTLDPFLLVLRSAANPRAAEILRAGIEKHVEKHALEVSGAARPDVAIALALINGFWLMRTVIGSTALNEADDAVLVDTLERLFRILLT</sequence>